<evidence type="ECO:0000256" key="17">
    <source>
        <dbReference type="ARBA" id="ARBA00060276"/>
    </source>
</evidence>
<dbReference type="PANTHER" id="PTHR43107:SF6">
    <property type="entry name" value="ACYL-COA SYNTHETASE FAMILY PROTEIN (CEFD1), PUTATIVE (AFU_ORTHOLOGUE AFUA_6G03630)-RELATED"/>
    <property type="match status" value="1"/>
</dbReference>
<accession>A0AAD9I6P1</accession>
<name>A0AAD9I6P1_9PEZI</name>
<feature type="region of interest" description="Disordered" evidence="20">
    <location>
        <begin position="1145"/>
        <end position="1165"/>
    </location>
</feature>
<gene>
    <name evidence="22" type="ORF">P8C59_005955</name>
</gene>
<evidence type="ECO:0000256" key="1">
    <source>
        <dbReference type="ARBA" id="ARBA00004502"/>
    </source>
</evidence>
<evidence type="ECO:0000256" key="8">
    <source>
        <dbReference type="ARBA" id="ARBA00022677"/>
    </source>
</evidence>
<sequence length="1222" mass="136205">MPSNPGSLQQEAGQGSTSSLATLPQRIWQRVLECLDLKSIRNAVTVIPRARAGLDWQGRECEIVGAKLRDHTHSGTLLQLAQIMAHCEGPDGAAEGYMNAAAYTRFRRLLFVPSARPVDLRPAITIKRWYYHLRLAQFAEDFARSMHEDCTRRVVVNGGDLAAAVPLMQPPMTPSELSRIGSSVYLAGAYMKAFHLSDDDVKKLLVKGTSRTVDNVSGEEVDRYFRVLGERFFGEMPSVEKEQLMTVLEMLLDVIMERVNAAVKEDGPRLWIDAQLDTLRNDDHMQRCLALQRPEWKRYGAAQDLEKYERAVLFRSLAWHSLGTLLSLTLISPDSEAFVRTCDKIFRRPVTRVVFFELNARVGELFPPKPQYRLANHHHVDAVERSNPLYQPTRAAHIETPSSVRSALKKSISQIKTLSTPAPLEEVRNQLSDEQWRAVIRQDGSFDADGGPVTNWLAGNGDIRTPFWVCHARQQELRRAGYVFWDARRGMDKWLIGPINEGHVAQGRHSSASAATPGPGKAAEGGEGSSAGPIESDDERAPMTAAATCQIVVIESDDDSGDGASDTSSNVEFVSERAVQMDLAATAAAATAVTTAAAAYLDAKLQLREDLSVLRGQAAIYRAWLRAVRARRTSVYYLLEQAAAAAPDAEAMWSRVGCFSRAETLAHTHRYAQWFLAQGVRPGDLVAFFMLNSPDFIFAWLGLLAIGAAPAMINYHLTGRALLHCLGISQARLVLVDGDEPAEGRINDARGELDAKRVRIVMLRDAKADVYALPPTRPGDELRQDIQAGDPFALFYTSGTTGMPKGCVLPMIASFGGASGLRNPVQEADARYYNCMPYYHGTGGINALVQLLAGKTLCVAPRFSVSAFWRDIRDSRATWFVYVGETLRYLLAQPPSPLDRQHRVRSVYGNGLRPDVWQRFKARFGIEQVWEFFNSTEGMLALENASRNDYTALAVGRHGFLQRWKYHNLLVPVATDPETGDLARDPKTGWAQRLPYPVGGEILVNLDGYPRRFPGYWNDPEATAKKFVTDVFRKGDRYFRTGDALRRDSDGRWFFLDRLGDTFRWKGENVSTAEVSEVLGRFPGILEANVYGVRIPGHDGKAGAAALSIDPAVRDTFDHQGLLRHARSHLPKYAVPLFLRHVTETSSTHNNKQNKLPLKEEGVDPDKVKPQDKVFWIEKHGRAETYIPFTRQDWDDLHIGKAKLHFEPCIPAPHIPFGQLSS</sequence>
<comment type="similarity">
    <text evidence="4">Belongs to the ATP-dependent AMP-binding enzyme family.</text>
</comment>
<comment type="function">
    <text evidence="17">Acyl-CoA synthetase required for both the import of long chain fatty acids (LCFAs) (C14-C18) and the activation very long chain fatty acids (VLCFAs) (C20-C26) by esterification of the fatty acids into metabolically active CoA-thioesters for subsequent degradation or incorporation into phospholipids. The transport and fatty acyl-CoA synthetase activities are genetically separable and are thus independent activities. Esterifies VLCFAs in the peroxisome matrix. The VLCFAs are actively transported into peroxisomes by a PXA1-PXA2 heterodimeric transporter in the peroxisomal membrane.</text>
</comment>
<evidence type="ECO:0000256" key="13">
    <source>
        <dbReference type="ARBA" id="ARBA00023055"/>
    </source>
</evidence>
<comment type="catalytic activity">
    <reaction evidence="16">
        <text>a very long-chain fatty acid + ATP + CoA = a very long-chain fatty acyl-CoA + AMP + diphosphate</text>
        <dbReference type="Rhea" id="RHEA:54536"/>
        <dbReference type="ChEBI" id="CHEBI:30616"/>
        <dbReference type="ChEBI" id="CHEBI:33019"/>
        <dbReference type="ChEBI" id="CHEBI:57287"/>
        <dbReference type="ChEBI" id="CHEBI:58950"/>
        <dbReference type="ChEBI" id="CHEBI:138261"/>
        <dbReference type="ChEBI" id="CHEBI:456215"/>
    </reaction>
</comment>
<keyword evidence="10" id="KW-0547">Nucleotide-binding</keyword>
<dbReference type="Gene3D" id="3.40.50.12780">
    <property type="entry name" value="N-terminal domain of ligase-like"/>
    <property type="match status" value="1"/>
</dbReference>
<evidence type="ECO:0000256" key="12">
    <source>
        <dbReference type="ARBA" id="ARBA00022989"/>
    </source>
</evidence>
<comment type="subcellular location">
    <subcellularLocation>
        <location evidence="3">Cell membrane</location>
        <topology evidence="3">Multi-pass membrane protein</topology>
    </subcellularLocation>
    <subcellularLocation>
        <location evidence="1">Lipid droplet</location>
    </subcellularLocation>
    <subcellularLocation>
        <location evidence="2">Peroxisome membrane</location>
        <topology evidence="2">Multi-pass membrane protein</topology>
    </subcellularLocation>
</comment>
<keyword evidence="15" id="KW-0576">Peroxisome</keyword>
<feature type="region of interest" description="Disordered" evidence="20">
    <location>
        <begin position="506"/>
        <end position="541"/>
    </location>
</feature>
<dbReference type="Pfam" id="PF00501">
    <property type="entry name" value="AMP-binding"/>
    <property type="match status" value="1"/>
</dbReference>
<comment type="caution">
    <text evidence="22">The sequence shown here is derived from an EMBL/GenBank/DDBJ whole genome shotgun (WGS) entry which is preliminary data.</text>
</comment>
<evidence type="ECO:0000313" key="23">
    <source>
        <dbReference type="Proteomes" id="UP001217918"/>
    </source>
</evidence>
<evidence type="ECO:0000256" key="3">
    <source>
        <dbReference type="ARBA" id="ARBA00004651"/>
    </source>
</evidence>
<organism evidence="22 23">
    <name type="scientific">Phyllachora maydis</name>
    <dbReference type="NCBI Taxonomy" id="1825666"/>
    <lineage>
        <taxon>Eukaryota</taxon>
        <taxon>Fungi</taxon>
        <taxon>Dikarya</taxon>
        <taxon>Ascomycota</taxon>
        <taxon>Pezizomycotina</taxon>
        <taxon>Sordariomycetes</taxon>
        <taxon>Sordariomycetidae</taxon>
        <taxon>Phyllachorales</taxon>
        <taxon>Phyllachoraceae</taxon>
        <taxon>Phyllachora</taxon>
    </lineage>
</organism>
<evidence type="ECO:0000256" key="4">
    <source>
        <dbReference type="ARBA" id="ARBA00006432"/>
    </source>
</evidence>
<dbReference type="PANTHER" id="PTHR43107">
    <property type="entry name" value="LONG-CHAIN FATTY ACID TRANSPORT PROTEIN"/>
    <property type="match status" value="1"/>
</dbReference>
<evidence type="ECO:0000256" key="16">
    <source>
        <dbReference type="ARBA" id="ARBA00051585"/>
    </source>
</evidence>
<keyword evidence="6" id="KW-1003">Cell membrane</keyword>
<evidence type="ECO:0000313" key="22">
    <source>
        <dbReference type="EMBL" id="KAK2071540.1"/>
    </source>
</evidence>
<dbReference type="EMBL" id="JAQQPM010000005">
    <property type="protein sequence ID" value="KAK2071540.1"/>
    <property type="molecule type" value="Genomic_DNA"/>
</dbReference>
<dbReference type="InterPro" id="IPR000873">
    <property type="entry name" value="AMP-dep_synth/lig_dom"/>
</dbReference>
<dbReference type="GO" id="GO:0044539">
    <property type="term" value="P:long-chain fatty acid import into cell"/>
    <property type="evidence" value="ECO:0007669"/>
    <property type="project" value="TreeGrafter"/>
</dbReference>
<evidence type="ECO:0000256" key="2">
    <source>
        <dbReference type="ARBA" id="ARBA00004585"/>
    </source>
</evidence>
<dbReference type="InterPro" id="IPR020845">
    <property type="entry name" value="AMP-binding_CS"/>
</dbReference>
<dbReference type="FunFam" id="3.30.300.30:FF:000020">
    <property type="entry name" value="Long-chain fatty acid transporter"/>
    <property type="match status" value="1"/>
</dbReference>
<keyword evidence="13" id="KW-0445">Lipid transport</keyword>
<evidence type="ECO:0000256" key="19">
    <source>
        <dbReference type="ARBA" id="ARBA00078285"/>
    </source>
</evidence>
<dbReference type="Proteomes" id="UP001217918">
    <property type="component" value="Unassembled WGS sequence"/>
</dbReference>
<feature type="compositionally biased region" description="Polar residues" evidence="20">
    <location>
        <begin position="1145"/>
        <end position="1154"/>
    </location>
</feature>
<evidence type="ECO:0000256" key="7">
    <source>
        <dbReference type="ARBA" id="ARBA00022598"/>
    </source>
</evidence>
<dbReference type="GO" id="GO:0005524">
    <property type="term" value="F:ATP binding"/>
    <property type="evidence" value="ECO:0007669"/>
    <property type="project" value="UniProtKB-KW"/>
</dbReference>
<evidence type="ECO:0000256" key="15">
    <source>
        <dbReference type="ARBA" id="ARBA00023140"/>
    </source>
</evidence>
<evidence type="ECO:0000256" key="9">
    <source>
        <dbReference type="ARBA" id="ARBA00022692"/>
    </source>
</evidence>
<protein>
    <recommendedName>
        <fullName evidence="18">Very long-chain fatty acid transport protein</fullName>
    </recommendedName>
    <alternativeName>
        <fullName evidence="19">Very-long-chain acyl-CoA synthetase</fullName>
    </alternativeName>
</protein>
<dbReference type="GO" id="GO:0004467">
    <property type="term" value="F:long-chain fatty acid-CoA ligase activity"/>
    <property type="evidence" value="ECO:0007669"/>
    <property type="project" value="TreeGrafter"/>
</dbReference>
<evidence type="ECO:0000256" key="14">
    <source>
        <dbReference type="ARBA" id="ARBA00023136"/>
    </source>
</evidence>
<keyword evidence="7" id="KW-0436">Ligase</keyword>
<dbReference type="SUPFAM" id="SSF56801">
    <property type="entry name" value="Acetyl-CoA synthetase-like"/>
    <property type="match status" value="1"/>
</dbReference>
<feature type="domain" description="AMP-dependent synthetase/ligase" evidence="21">
    <location>
        <begin position="639"/>
        <end position="944"/>
    </location>
</feature>
<keyword evidence="23" id="KW-1185">Reference proteome</keyword>
<reference evidence="22" key="1">
    <citation type="journal article" date="2023" name="Mol. Plant Microbe Interact.">
        <title>Elucidating the Obligate Nature and Biological Capacity of an Invasive Fungal Corn Pathogen.</title>
        <authorList>
            <person name="MacCready J.S."/>
            <person name="Roggenkamp E.M."/>
            <person name="Gdanetz K."/>
            <person name="Chilvers M.I."/>
        </authorList>
    </citation>
    <scope>NUCLEOTIDE SEQUENCE</scope>
    <source>
        <strain evidence="22">PM02</strain>
    </source>
</reference>
<dbReference type="AlphaFoldDB" id="A0AAD9I6P1"/>
<dbReference type="GO" id="GO:0005811">
    <property type="term" value="C:lipid droplet"/>
    <property type="evidence" value="ECO:0007669"/>
    <property type="project" value="UniProtKB-SubCell"/>
</dbReference>
<keyword evidence="11" id="KW-0067">ATP-binding</keyword>
<evidence type="ECO:0000256" key="5">
    <source>
        <dbReference type="ARBA" id="ARBA00022448"/>
    </source>
</evidence>
<proteinExistence type="inferred from homology"/>
<dbReference type="Gene3D" id="3.30.300.30">
    <property type="match status" value="1"/>
</dbReference>
<keyword evidence="8" id="KW-0551">Lipid droplet</keyword>
<evidence type="ECO:0000259" key="21">
    <source>
        <dbReference type="Pfam" id="PF00501"/>
    </source>
</evidence>
<dbReference type="InterPro" id="IPR045851">
    <property type="entry name" value="AMP-bd_C_sf"/>
</dbReference>
<evidence type="ECO:0000256" key="6">
    <source>
        <dbReference type="ARBA" id="ARBA00022475"/>
    </source>
</evidence>
<dbReference type="InterPro" id="IPR042099">
    <property type="entry name" value="ANL_N_sf"/>
</dbReference>
<dbReference type="GO" id="GO:0005778">
    <property type="term" value="C:peroxisomal membrane"/>
    <property type="evidence" value="ECO:0007669"/>
    <property type="project" value="UniProtKB-SubCell"/>
</dbReference>
<keyword evidence="9" id="KW-0812">Transmembrane</keyword>
<evidence type="ECO:0000256" key="18">
    <source>
        <dbReference type="ARBA" id="ARBA00068795"/>
    </source>
</evidence>
<keyword evidence="5" id="KW-0813">Transport</keyword>
<dbReference type="PROSITE" id="PS00455">
    <property type="entry name" value="AMP_BINDING"/>
    <property type="match status" value="1"/>
</dbReference>
<dbReference type="GO" id="GO:0009898">
    <property type="term" value="C:cytoplasmic side of plasma membrane"/>
    <property type="evidence" value="ECO:0007669"/>
    <property type="project" value="TreeGrafter"/>
</dbReference>
<keyword evidence="12" id="KW-1133">Transmembrane helix</keyword>
<evidence type="ECO:0000256" key="11">
    <source>
        <dbReference type="ARBA" id="ARBA00022840"/>
    </source>
</evidence>
<evidence type="ECO:0000256" key="20">
    <source>
        <dbReference type="SAM" id="MobiDB-lite"/>
    </source>
</evidence>
<evidence type="ECO:0000256" key="10">
    <source>
        <dbReference type="ARBA" id="ARBA00022741"/>
    </source>
</evidence>
<dbReference type="FunFam" id="3.40.50.12780:FF:000019">
    <property type="entry name" value="Long-chain fatty acid transporter"/>
    <property type="match status" value="1"/>
</dbReference>
<dbReference type="GO" id="GO:0005324">
    <property type="term" value="F:long-chain fatty acid transmembrane transporter activity"/>
    <property type="evidence" value="ECO:0007669"/>
    <property type="project" value="TreeGrafter"/>
</dbReference>
<keyword evidence="14" id="KW-0472">Membrane</keyword>